<dbReference type="EMBL" id="CM047906">
    <property type="protein sequence ID" value="KAJ0086173.1"/>
    <property type="molecule type" value="Genomic_DNA"/>
</dbReference>
<organism evidence="1 2">
    <name type="scientific">Pistacia atlantica</name>
    <dbReference type="NCBI Taxonomy" id="434234"/>
    <lineage>
        <taxon>Eukaryota</taxon>
        <taxon>Viridiplantae</taxon>
        <taxon>Streptophyta</taxon>
        <taxon>Embryophyta</taxon>
        <taxon>Tracheophyta</taxon>
        <taxon>Spermatophyta</taxon>
        <taxon>Magnoliopsida</taxon>
        <taxon>eudicotyledons</taxon>
        <taxon>Gunneridae</taxon>
        <taxon>Pentapetalae</taxon>
        <taxon>rosids</taxon>
        <taxon>malvids</taxon>
        <taxon>Sapindales</taxon>
        <taxon>Anacardiaceae</taxon>
        <taxon>Pistacia</taxon>
    </lineage>
</organism>
<accession>A0ACC1AI87</accession>
<keyword evidence="2" id="KW-1185">Reference proteome</keyword>
<gene>
    <name evidence="1" type="ORF">Patl1_08484</name>
</gene>
<protein>
    <submittedName>
        <fullName evidence="1">Uncharacterized protein</fullName>
    </submittedName>
</protein>
<proteinExistence type="predicted"/>
<reference evidence="2" key="1">
    <citation type="journal article" date="2023" name="G3 (Bethesda)">
        <title>Genome assembly and association tests identify interacting loci associated with vigor, precocity, and sex in interspecific pistachio rootstocks.</title>
        <authorList>
            <person name="Palmer W."/>
            <person name="Jacygrad E."/>
            <person name="Sagayaradj S."/>
            <person name="Cavanaugh K."/>
            <person name="Han R."/>
            <person name="Bertier L."/>
            <person name="Beede B."/>
            <person name="Kafkas S."/>
            <person name="Golino D."/>
            <person name="Preece J."/>
            <person name="Michelmore R."/>
        </authorList>
    </citation>
    <scope>NUCLEOTIDE SEQUENCE [LARGE SCALE GENOMIC DNA]</scope>
</reference>
<name>A0ACC1AI87_9ROSI</name>
<dbReference type="Proteomes" id="UP001164250">
    <property type="component" value="Chromosome 10"/>
</dbReference>
<comment type="caution">
    <text evidence="1">The sequence shown here is derived from an EMBL/GenBank/DDBJ whole genome shotgun (WGS) entry which is preliminary data.</text>
</comment>
<sequence length="70" mass="7669">MIQLSILSTHCGGINAICRTQVLCKACFCKLEERAQREEASIVILEVCKVDDSPPITSSTKGIGRRRCTS</sequence>
<evidence type="ECO:0000313" key="2">
    <source>
        <dbReference type="Proteomes" id="UP001164250"/>
    </source>
</evidence>
<evidence type="ECO:0000313" key="1">
    <source>
        <dbReference type="EMBL" id="KAJ0086173.1"/>
    </source>
</evidence>